<comment type="caution">
    <text evidence="3">The sequence shown here is derived from an EMBL/GenBank/DDBJ whole genome shotgun (WGS) entry which is preliminary data.</text>
</comment>
<gene>
    <name evidence="2" type="ORF">Alo02nite_23940</name>
    <name evidence="3" type="ORF">BJ964_007049</name>
</gene>
<dbReference type="EMBL" id="BOMP01000034">
    <property type="protein sequence ID" value="GIE39496.1"/>
    <property type="molecule type" value="Genomic_DNA"/>
</dbReference>
<organism evidence="3 4">
    <name type="scientific">Actinoplanes lobatus</name>
    <dbReference type="NCBI Taxonomy" id="113568"/>
    <lineage>
        <taxon>Bacteria</taxon>
        <taxon>Bacillati</taxon>
        <taxon>Actinomycetota</taxon>
        <taxon>Actinomycetes</taxon>
        <taxon>Micromonosporales</taxon>
        <taxon>Micromonosporaceae</taxon>
        <taxon>Actinoplanes</taxon>
    </lineage>
</organism>
<reference evidence="3 4" key="1">
    <citation type="submission" date="2020-08" db="EMBL/GenBank/DDBJ databases">
        <title>Sequencing the genomes of 1000 actinobacteria strains.</title>
        <authorList>
            <person name="Klenk H.-P."/>
        </authorList>
    </citation>
    <scope>NUCLEOTIDE SEQUENCE [LARGE SCALE GENOMIC DNA]</scope>
    <source>
        <strain evidence="3 4">DSM 43150</strain>
    </source>
</reference>
<proteinExistence type="predicted"/>
<dbReference type="AlphaFoldDB" id="A0A7W7HLS0"/>
<feature type="region of interest" description="Disordered" evidence="1">
    <location>
        <begin position="426"/>
        <end position="454"/>
    </location>
</feature>
<evidence type="ECO:0000313" key="5">
    <source>
        <dbReference type="Proteomes" id="UP000631312"/>
    </source>
</evidence>
<dbReference type="RefSeq" id="WP_188124646.1">
    <property type="nucleotide sequence ID" value="NZ_BOMP01000034.1"/>
</dbReference>
<evidence type="ECO:0000313" key="3">
    <source>
        <dbReference type="EMBL" id="MBB4752888.1"/>
    </source>
</evidence>
<feature type="compositionally biased region" description="Low complexity" evidence="1">
    <location>
        <begin position="431"/>
        <end position="442"/>
    </location>
</feature>
<sequence>MSDRTVSEPEASDGPAWRKSLGLSLGEHNGVSGILPLTVVVEEITEWVELASGIDAWKKGANRQSLQLDLDESAGAVGPALSSHIAGRFTVFRAALNRLCTAGSPVLSQSPGTREGAVWTDLLSTGRELLEQLDSDAAVHASWDDLVAAARDRAQARREYRPITELLFDQLRRRGLNPKWTFRELVRIVAFDQVRAGGDDPSLDQGLSRARAVVGTPAPVEPTVVWLGYQGQLHIHLTAGRVSFYSANWAVPNARDGGQDFPHRAELTALIEENPIFRVADLADEESDVDTLVRVDLGDTAPGDPVARAADIVDTILTVSIHYAGGTRLQLAQYGVVRSGRPGAFGLYGAGITADAVQQHGPRIADALARAELPRFLAAAITVQTTADHPFYAVHREAGFADDQRRPAQQPVGTCRMQGVRLSRRRRRPFLRSAGVPAPRSPRVGRRRFRSTAE</sequence>
<name>A0A7W7HLS0_9ACTN</name>
<dbReference type="EMBL" id="JACHNC010000001">
    <property type="protein sequence ID" value="MBB4752888.1"/>
    <property type="molecule type" value="Genomic_DNA"/>
</dbReference>
<dbReference type="Proteomes" id="UP000631312">
    <property type="component" value="Unassembled WGS sequence"/>
</dbReference>
<evidence type="ECO:0000313" key="4">
    <source>
        <dbReference type="Proteomes" id="UP000590511"/>
    </source>
</evidence>
<feature type="compositionally biased region" description="Basic residues" evidence="1">
    <location>
        <begin position="443"/>
        <end position="454"/>
    </location>
</feature>
<reference evidence="2 5" key="2">
    <citation type="submission" date="2021-01" db="EMBL/GenBank/DDBJ databases">
        <title>Whole genome shotgun sequence of Actinoplanes lobatus NBRC 12513.</title>
        <authorList>
            <person name="Komaki H."/>
            <person name="Tamura T."/>
        </authorList>
    </citation>
    <scope>NUCLEOTIDE SEQUENCE [LARGE SCALE GENOMIC DNA]</scope>
    <source>
        <strain evidence="2 5">NBRC 12513</strain>
    </source>
</reference>
<keyword evidence="5" id="KW-1185">Reference proteome</keyword>
<evidence type="ECO:0000256" key="1">
    <source>
        <dbReference type="SAM" id="MobiDB-lite"/>
    </source>
</evidence>
<accession>A0A7W7HLS0</accession>
<dbReference type="Proteomes" id="UP000590511">
    <property type="component" value="Unassembled WGS sequence"/>
</dbReference>
<evidence type="ECO:0000313" key="2">
    <source>
        <dbReference type="EMBL" id="GIE39496.1"/>
    </source>
</evidence>
<protein>
    <submittedName>
        <fullName evidence="3">Uncharacterized protein</fullName>
    </submittedName>
</protein>